<dbReference type="EMBL" id="JAPFFJ010000011">
    <property type="protein sequence ID" value="KAJ6416931.1"/>
    <property type="molecule type" value="Genomic_DNA"/>
</dbReference>
<comment type="caution">
    <text evidence="2">The sequence shown here is derived from an EMBL/GenBank/DDBJ whole genome shotgun (WGS) entry which is preliminary data.</text>
</comment>
<feature type="transmembrane region" description="Helical" evidence="1">
    <location>
        <begin position="30"/>
        <end position="49"/>
    </location>
</feature>
<evidence type="ECO:0000313" key="3">
    <source>
        <dbReference type="Proteomes" id="UP001162972"/>
    </source>
</evidence>
<evidence type="ECO:0000256" key="1">
    <source>
        <dbReference type="SAM" id="Phobius"/>
    </source>
</evidence>
<dbReference type="Proteomes" id="UP001162972">
    <property type="component" value="Chromosome 11"/>
</dbReference>
<dbReference type="AlphaFoldDB" id="A0AAD6K4Q6"/>
<keyword evidence="1" id="KW-0472">Membrane</keyword>
<evidence type="ECO:0000313" key="2">
    <source>
        <dbReference type="EMBL" id="KAJ6416931.1"/>
    </source>
</evidence>
<reference evidence="2 3" key="1">
    <citation type="journal article" date="2023" name="Int. J. Mol. Sci.">
        <title>De Novo Assembly and Annotation of 11 Diverse Shrub Willow (Salix) Genomes Reveals Novel Gene Organization in Sex-Linked Regions.</title>
        <authorList>
            <person name="Hyden B."/>
            <person name="Feng K."/>
            <person name="Yates T.B."/>
            <person name="Jawdy S."/>
            <person name="Cereghino C."/>
            <person name="Smart L.B."/>
            <person name="Muchero W."/>
        </authorList>
    </citation>
    <scope>NUCLEOTIDE SEQUENCE [LARGE SCALE GENOMIC DNA]</scope>
    <source>
        <tissue evidence="2">Shoot tip</tissue>
    </source>
</reference>
<protein>
    <recommendedName>
        <fullName evidence="4">Transmembrane protein</fullName>
    </recommendedName>
</protein>
<keyword evidence="3" id="KW-1185">Reference proteome</keyword>
<feature type="transmembrane region" description="Helical" evidence="1">
    <location>
        <begin position="61"/>
        <end position="81"/>
    </location>
</feature>
<name>A0AAD6K4Q6_9ROSI</name>
<proteinExistence type="predicted"/>
<organism evidence="2 3">
    <name type="scientific">Salix udensis</name>
    <dbReference type="NCBI Taxonomy" id="889485"/>
    <lineage>
        <taxon>Eukaryota</taxon>
        <taxon>Viridiplantae</taxon>
        <taxon>Streptophyta</taxon>
        <taxon>Embryophyta</taxon>
        <taxon>Tracheophyta</taxon>
        <taxon>Spermatophyta</taxon>
        <taxon>Magnoliopsida</taxon>
        <taxon>eudicotyledons</taxon>
        <taxon>Gunneridae</taxon>
        <taxon>Pentapetalae</taxon>
        <taxon>rosids</taxon>
        <taxon>fabids</taxon>
        <taxon>Malpighiales</taxon>
        <taxon>Salicaceae</taxon>
        <taxon>Saliceae</taxon>
        <taxon>Salix</taxon>
    </lineage>
</organism>
<gene>
    <name evidence="2" type="ORF">OIU84_002754</name>
</gene>
<accession>A0AAD6K4Q6</accession>
<sequence>MRWCSAFSVASASSMVVDLLCGSVRQCSCGGWVVFVSLFVVSTALFLGCRNHIGFLYGHREVLWGCLLFCGGCVLGSFLWWRSAIFYSAFTLVPPDLRWLSIVAGITILKHRPVFEEEDEHLTLV</sequence>
<keyword evidence="1" id="KW-0812">Transmembrane</keyword>
<keyword evidence="1" id="KW-1133">Transmembrane helix</keyword>
<evidence type="ECO:0008006" key="4">
    <source>
        <dbReference type="Google" id="ProtNLM"/>
    </source>
</evidence>